<dbReference type="AlphaFoldDB" id="A0A917SUC3"/>
<accession>A0A917SUC3</accession>
<evidence type="ECO:0000256" key="8">
    <source>
        <dbReference type="ARBA" id="ARBA00049547"/>
    </source>
</evidence>
<comment type="caution">
    <text evidence="10">The sequence shown here is derived from an EMBL/GenBank/DDBJ whole genome shotgun (WGS) entry which is preliminary data.</text>
</comment>
<organism evidence="10 11">
    <name type="scientific">Nakamurella endophytica</name>
    <dbReference type="NCBI Taxonomy" id="1748367"/>
    <lineage>
        <taxon>Bacteria</taxon>
        <taxon>Bacillati</taxon>
        <taxon>Actinomycetota</taxon>
        <taxon>Actinomycetes</taxon>
        <taxon>Nakamurellales</taxon>
        <taxon>Nakamurellaceae</taxon>
        <taxon>Nakamurella</taxon>
    </lineage>
</organism>
<comment type="cofactor">
    <cofactor evidence="1">
        <name>FAD</name>
        <dbReference type="ChEBI" id="CHEBI:57692"/>
    </cofactor>
</comment>
<evidence type="ECO:0000313" key="10">
    <source>
        <dbReference type="EMBL" id="GGL98943.1"/>
    </source>
</evidence>
<dbReference type="GO" id="GO:0071949">
    <property type="term" value="F:FAD binding"/>
    <property type="evidence" value="ECO:0007669"/>
    <property type="project" value="InterPro"/>
</dbReference>
<reference evidence="10" key="2">
    <citation type="submission" date="2020-09" db="EMBL/GenBank/DDBJ databases">
        <authorList>
            <person name="Sun Q."/>
            <person name="Zhou Y."/>
        </authorList>
    </citation>
    <scope>NUCLEOTIDE SEQUENCE</scope>
    <source>
        <strain evidence="10">CGMCC 4.7308</strain>
    </source>
</reference>
<sequence length="178" mass="19357">MKWFDLYVLGDAPIKPPAEFAVTPELYPMTQFGPGQHPFTTPYAASVPTLIAETNVFLPKLMEDVRLAGGKINVRSFTATGELESLTQPLVVNCTGLGAKLLFRDNELTPVRGQILLLRPQPALDRGYIDPKNDLYMFPRSDGVVFGGSHEIGETSTEPDPAVTTRILDGGKRILGGS</sequence>
<dbReference type="Gene3D" id="3.30.9.10">
    <property type="entry name" value="D-Amino Acid Oxidase, subunit A, domain 2"/>
    <property type="match status" value="1"/>
</dbReference>
<feature type="domain" description="FAD dependent oxidoreductase" evidence="9">
    <location>
        <begin position="79"/>
        <end position="175"/>
    </location>
</feature>
<comment type="catalytic activity">
    <reaction evidence="8">
        <text>a D-alpha-amino acid + O2 + H2O = a 2-oxocarboxylate + H2O2 + NH4(+)</text>
        <dbReference type="Rhea" id="RHEA:21816"/>
        <dbReference type="ChEBI" id="CHEBI:15377"/>
        <dbReference type="ChEBI" id="CHEBI:15379"/>
        <dbReference type="ChEBI" id="CHEBI:16240"/>
        <dbReference type="ChEBI" id="CHEBI:28938"/>
        <dbReference type="ChEBI" id="CHEBI:35179"/>
        <dbReference type="ChEBI" id="CHEBI:59871"/>
        <dbReference type="EC" id="1.4.3.3"/>
    </reaction>
    <physiologicalReaction direction="left-to-right" evidence="8">
        <dbReference type="Rhea" id="RHEA:21817"/>
    </physiologicalReaction>
</comment>
<dbReference type="Pfam" id="PF01266">
    <property type="entry name" value="DAO"/>
    <property type="match status" value="1"/>
</dbReference>
<keyword evidence="11" id="KW-1185">Reference proteome</keyword>
<proteinExistence type="inferred from homology"/>
<protein>
    <recommendedName>
        <fullName evidence="7">D-amino-acid oxidase</fullName>
        <ecNumber evidence="6">1.4.3.3</ecNumber>
    </recommendedName>
</protein>
<dbReference type="GO" id="GO:0003884">
    <property type="term" value="F:D-amino-acid oxidase activity"/>
    <property type="evidence" value="ECO:0007669"/>
    <property type="project" value="UniProtKB-EC"/>
</dbReference>
<dbReference type="InterPro" id="IPR006076">
    <property type="entry name" value="FAD-dep_OxRdtase"/>
</dbReference>
<evidence type="ECO:0000256" key="2">
    <source>
        <dbReference type="ARBA" id="ARBA00006730"/>
    </source>
</evidence>
<reference evidence="10" key="1">
    <citation type="journal article" date="2014" name="Int. J. Syst. Evol. Microbiol.">
        <title>Complete genome sequence of Corynebacterium casei LMG S-19264T (=DSM 44701T), isolated from a smear-ripened cheese.</title>
        <authorList>
            <consortium name="US DOE Joint Genome Institute (JGI-PGF)"/>
            <person name="Walter F."/>
            <person name="Albersmeier A."/>
            <person name="Kalinowski J."/>
            <person name="Ruckert C."/>
        </authorList>
    </citation>
    <scope>NUCLEOTIDE SEQUENCE</scope>
    <source>
        <strain evidence="10">CGMCC 4.7308</strain>
    </source>
</reference>
<evidence type="ECO:0000256" key="3">
    <source>
        <dbReference type="ARBA" id="ARBA00022630"/>
    </source>
</evidence>
<name>A0A917SUC3_9ACTN</name>
<keyword evidence="4" id="KW-0274">FAD</keyword>
<gene>
    <name evidence="10" type="ORF">GCM10011594_18610</name>
</gene>
<evidence type="ECO:0000256" key="4">
    <source>
        <dbReference type="ARBA" id="ARBA00022827"/>
    </source>
</evidence>
<dbReference type="PANTHER" id="PTHR11530:SF11">
    <property type="entry name" value="D-ASPARTATE OXIDASE"/>
    <property type="match status" value="1"/>
</dbReference>
<dbReference type="RefSeq" id="WP_188941224.1">
    <property type="nucleotide sequence ID" value="NZ_BMNA01000003.1"/>
</dbReference>
<dbReference type="InterPro" id="IPR023209">
    <property type="entry name" value="DAO"/>
</dbReference>
<dbReference type="GO" id="GO:0019478">
    <property type="term" value="P:D-amino acid catabolic process"/>
    <property type="evidence" value="ECO:0007669"/>
    <property type="project" value="TreeGrafter"/>
</dbReference>
<evidence type="ECO:0000256" key="1">
    <source>
        <dbReference type="ARBA" id="ARBA00001974"/>
    </source>
</evidence>
<evidence type="ECO:0000256" key="7">
    <source>
        <dbReference type="ARBA" id="ARBA00039751"/>
    </source>
</evidence>
<keyword evidence="3" id="KW-0285">Flavoprotein</keyword>
<evidence type="ECO:0000259" key="9">
    <source>
        <dbReference type="Pfam" id="PF01266"/>
    </source>
</evidence>
<evidence type="ECO:0000256" key="6">
    <source>
        <dbReference type="ARBA" id="ARBA00039101"/>
    </source>
</evidence>
<dbReference type="SUPFAM" id="SSF54373">
    <property type="entry name" value="FAD-linked reductases, C-terminal domain"/>
    <property type="match status" value="1"/>
</dbReference>
<dbReference type="Proteomes" id="UP000655208">
    <property type="component" value="Unassembled WGS sequence"/>
</dbReference>
<dbReference type="EMBL" id="BMNA01000003">
    <property type="protein sequence ID" value="GGL98943.1"/>
    <property type="molecule type" value="Genomic_DNA"/>
</dbReference>
<evidence type="ECO:0000256" key="5">
    <source>
        <dbReference type="ARBA" id="ARBA00023002"/>
    </source>
</evidence>
<evidence type="ECO:0000313" key="11">
    <source>
        <dbReference type="Proteomes" id="UP000655208"/>
    </source>
</evidence>
<dbReference type="GO" id="GO:0005737">
    <property type="term" value="C:cytoplasm"/>
    <property type="evidence" value="ECO:0007669"/>
    <property type="project" value="TreeGrafter"/>
</dbReference>
<dbReference type="PANTHER" id="PTHR11530">
    <property type="entry name" value="D-AMINO ACID OXIDASE"/>
    <property type="match status" value="1"/>
</dbReference>
<dbReference type="EC" id="1.4.3.3" evidence="6"/>
<keyword evidence="5" id="KW-0560">Oxidoreductase</keyword>
<comment type="similarity">
    <text evidence="2">Belongs to the DAMOX/DASOX family.</text>
</comment>